<evidence type="ECO:0000256" key="5">
    <source>
        <dbReference type="ARBA" id="ARBA00022989"/>
    </source>
</evidence>
<feature type="transmembrane region" description="Helical" evidence="8">
    <location>
        <begin position="90"/>
        <end position="110"/>
    </location>
</feature>
<feature type="transmembrane region" description="Helical" evidence="8">
    <location>
        <begin position="169"/>
        <end position="192"/>
    </location>
</feature>
<protein>
    <submittedName>
        <fullName evidence="10">Inner membrane transporter RhtA</fullName>
    </submittedName>
</protein>
<accession>A0A543HIU0</accession>
<evidence type="ECO:0000256" key="2">
    <source>
        <dbReference type="ARBA" id="ARBA00007362"/>
    </source>
</evidence>
<evidence type="ECO:0000256" key="1">
    <source>
        <dbReference type="ARBA" id="ARBA00004651"/>
    </source>
</evidence>
<feature type="compositionally biased region" description="Gly residues" evidence="7">
    <location>
        <begin position="283"/>
        <end position="292"/>
    </location>
</feature>
<feature type="region of interest" description="Disordered" evidence="7">
    <location>
        <begin position="283"/>
        <end position="306"/>
    </location>
</feature>
<feature type="transmembrane region" description="Helical" evidence="8">
    <location>
        <begin position="66"/>
        <end position="84"/>
    </location>
</feature>
<keyword evidence="3" id="KW-1003">Cell membrane</keyword>
<evidence type="ECO:0000313" key="10">
    <source>
        <dbReference type="EMBL" id="TQM58245.1"/>
    </source>
</evidence>
<dbReference type="SUPFAM" id="SSF103481">
    <property type="entry name" value="Multidrug resistance efflux transporter EmrE"/>
    <property type="match status" value="2"/>
</dbReference>
<feature type="transmembrane region" description="Helical" evidence="8">
    <location>
        <begin position="198"/>
        <end position="220"/>
    </location>
</feature>
<name>A0A543HIU0_9MICO</name>
<comment type="similarity">
    <text evidence="2">Belongs to the EamA transporter family.</text>
</comment>
<feature type="domain" description="EamA" evidence="9">
    <location>
        <begin position="144"/>
        <end position="275"/>
    </location>
</feature>
<evidence type="ECO:0000256" key="3">
    <source>
        <dbReference type="ARBA" id="ARBA00022475"/>
    </source>
</evidence>
<dbReference type="InterPro" id="IPR037185">
    <property type="entry name" value="EmrE-like"/>
</dbReference>
<dbReference type="OrthoDB" id="9815120at2"/>
<sequence>MRVDHRTAPLLVLVGVVSVQFGGAFAATLVPRIGTTGSVLLRLLFATLILYAAARPSWRGRSRSDWVTVGLFGLALAAMNTSFYASLAHLPIGVAVTIEFLGPLTLAAVLSRRPRDLVAVLAAGLGVALVSGAFDSAWDRFDKVGIAFAAIAGAMWAAYIVLSQRTGRAFAGLDGLALALVVSTVLVAPFGLTTVDRWTWQDVALGLGIAVLSSVLPYSLELVALRHLAQRVFGVLLSLEPAVAALAGFVVLSQVLDAAQVAGMALVVTASVIVLGAQRGAAGVPGGAGPTGPTGPTAPDPTIAPG</sequence>
<evidence type="ECO:0000313" key="11">
    <source>
        <dbReference type="Proteomes" id="UP000316747"/>
    </source>
</evidence>
<evidence type="ECO:0000256" key="8">
    <source>
        <dbReference type="SAM" id="Phobius"/>
    </source>
</evidence>
<feature type="transmembrane region" description="Helical" evidence="8">
    <location>
        <begin position="232"/>
        <end position="252"/>
    </location>
</feature>
<feature type="transmembrane region" description="Helical" evidence="8">
    <location>
        <begin position="258"/>
        <end position="277"/>
    </location>
</feature>
<keyword evidence="5 8" id="KW-1133">Transmembrane helix</keyword>
<evidence type="ECO:0000256" key="4">
    <source>
        <dbReference type="ARBA" id="ARBA00022692"/>
    </source>
</evidence>
<dbReference type="PANTHER" id="PTHR42920:SF11">
    <property type="entry name" value="INNER MEMBRANE PROTEIN YTFF"/>
    <property type="match status" value="1"/>
</dbReference>
<organism evidence="10 11">
    <name type="scientific">Humibacillus xanthopallidus</name>
    <dbReference type="NCBI Taxonomy" id="412689"/>
    <lineage>
        <taxon>Bacteria</taxon>
        <taxon>Bacillati</taxon>
        <taxon>Actinomycetota</taxon>
        <taxon>Actinomycetes</taxon>
        <taxon>Micrococcales</taxon>
        <taxon>Intrasporangiaceae</taxon>
        <taxon>Humibacillus</taxon>
    </lineage>
</organism>
<proteinExistence type="inferred from homology"/>
<dbReference type="EMBL" id="VFPM01000003">
    <property type="protein sequence ID" value="TQM58245.1"/>
    <property type="molecule type" value="Genomic_DNA"/>
</dbReference>
<keyword evidence="6 8" id="KW-0472">Membrane</keyword>
<dbReference type="Pfam" id="PF00892">
    <property type="entry name" value="EamA"/>
    <property type="match status" value="1"/>
</dbReference>
<dbReference type="PANTHER" id="PTHR42920">
    <property type="entry name" value="OS03G0707200 PROTEIN-RELATED"/>
    <property type="match status" value="1"/>
</dbReference>
<comment type="caution">
    <text evidence="10">The sequence shown here is derived from an EMBL/GenBank/DDBJ whole genome shotgun (WGS) entry which is preliminary data.</text>
</comment>
<dbReference type="InterPro" id="IPR000620">
    <property type="entry name" value="EamA_dom"/>
</dbReference>
<keyword evidence="11" id="KW-1185">Reference proteome</keyword>
<evidence type="ECO:0000256" key="6">
    <source>
        <dbReference type="ARBA" id="ARBA00023136"/>
    </source>
</evidence>
<gene>
    <name evidence="10" type="ORF">FBY41_3605</name>
</gene>
<feature type="transmembrane region" description="Helical" evidence="8">
    <location>
        <begin position="144"/>
        <end position="162"/>
    </location>
</feature>
<dbReference type="InterPro" id="IPR051258">
    <property type="entry name" value="Diverse_Substrate_Transporter"/>
</dbReference>
<feature type="transmembrane region" description="Helical" evidence="8">
    <location>
        <begin position="117"/>
        <end position="138"/>
    </location>
</feature>
<dbReference type="Proteomes" id="UP000316747">
    <property type="component" value="Unassembled WGS sequence"/>
</dbReference>
<dbReference type="AlphaFoldDB" id="A0A543HIU0"/>
<dbReference type="GO" id="GO:0005886">
    <property type="term" value="C:plasma membrane"/>
    <property type="evidence" value="ECO:0007669"/>
    <property type="project" value="UniProtKB-SubCell"/>
</dbReference>
<evidence type="ECO:0000259" key="9">
    <source>
        <dbReference type="Pfam" id="PF00892"/>
    </source>
</evidence>
<dbReference type="RefSeq" id="WP_141845605.1">
    <property type="nucleotide sequence ID" value="NZ_VFPM01000003.1"/>
</dbReference>
<keyword evidence="4 8" id="KW-0812">Transmembrane</keyword>
<feature type="transmembrane region" description="Helical" evidence="8">
    <location>
        <begin position="36"/>
        <end position="54"/>
    </location>
</feature>
<feature type="compositionally biased region" description="Pro residues" evidence="7">
    <location>
        <begin position="296"/>
        <end position="306"/>
    </location>
</feature>
<comment type="subcellular location">
    <subcellularLocation>
        <location evidence="1">Cell membrane</location>
        <topology evidence="1">Multi-pass membrane protein</topology>
    </subcellularLocation>
</comment>
<evidence type="ECO:0000256" key="7">
    <source>
        <dbReference type="SAM" id="MobiDB-lite"/>
    </source>
</evidence>
<reference evidence="10 11" key="1">
    <citation type="submission" date="2019-06" db="EMBL/GenBank/DDBJ databases">
        <title>Genome sequencing of plant associated microbes to promote plant fitness in Sorghum bicolor and Oryza sativa.</title>
        <authorList>
            <person name="Coleman-Derr D."/>
        </authorList>
    </citation>
    <scope>NUCLEOTIDE SEQUENCE [LARGE SCALE GENOMIC DNA]</scope>
    <source>
        <strain evidence="10 11">KV-663</strain>
    </source>
</reference>